<reference evidence="1 2" key="1">
    <citation type="submission" date="2023-08" db="EMBL/GenBank/DDBJ databases">
        <title>Phytohabitans sansha sp. nov., isolated from marine sediment.</title>
        <authorList>
            <person name="Zhao Y."/>
            <person name="Yi K."/>
        </authorList>
    </citation>
    <scope>NUCLEOTIDE SEQUENCE [LARGE SCALE GENOMIC DNA]</scope>
    <source>
        <strain evidence="1 2">ZYX-F-186</strain>
    </source>
</reference>
<evidence type="ECO:0000313" key="1">
    <source>
        <dbReference type="EMBL" id="MDQ7906778.1"/>
    </source>
</evidence>
<organism evidence="1 2">
    <name type="scientific">Phytohabitans maris</name>
    <dbReference type="NCBI Taxonomy" id="3071409"/>
    <lineage>
        <taxon>Bacteria</taxon>
        <taxon>Bacillati</taxon>
        <taxon>Actinomycetota</taxon>
        <taxon>Actinomycetes</taxon>
        <taxon>Micromonosporales</taxon>
        <taxon>Micromonosporaceae</taxon>
    </lineage>
</organism>
<sequence>MSIPRAVLFDFFGTLTLSVRRGPAHTAVARALGCDPNALVEALDRSYYNRARGEYGTAEETLRWLAGQVGARPSPSALRSACAARVAALRADTTLRSDAVATLRALRHRGLRTAVVSDCTHELPQLLPTMPVASLLDACAYSVQIGECKPHRAIYLEACARLGVPPSECLYVGDGGSRELTGAAELGMTAVRLTAPDLTQHLVFNAEPDWAGPSVAALSELIRAVDRSPIPVG</sequence>
<dbReference type="PANTHER" id="PTHR46191">
    <property type="match status" value="1"/>
</dbReference>
<comment type="caution">
    <text evidence="1">The sequence shown here is derived from an EMBL/GenBank/DDBJ whole genome shotgun (WGS) entry which is preliminary data.</text>
</comment>
<dbReference type="RefSeq" id="WP_308714052.1">
    <property type="nucleotide sequence ID" value="NZ_JAVHUY010000017.1"/>
</dbReference>
<dbReference type="NCBIfam" id="TIGR01509">
    <property type="entry name" value="HAD-SF-IA-v3"/>
    <property type="match status" value="1"/>
</dbReference>
<dbReference type="SFLD" id="SFLDG01129">
    <property type="entry name" value="C1.5:_HAD__Beta-PGM__Phosphata"/>
    <property type="match status" value="1"/>
</dbReference>
<keyword evidence="2" id="KW-1185">Reference proteome</keyword>
<accession>A0ABU0ZIB6</accession>
<dbReference type="InterPro" id="IPR051828">
    <property type="entry name" value="HAD-like_hydrolase_domain"/>
</dbReference>
<dbReference type="InterPro" id="IPR036412">
    <property type="entry name" value="HAD-like_sf"/>
</dbReference>
<dbReference type="SUPFAM" id="SSF56784">
    <property type="entry name" value="HAD-like"/>
    <property type="match status" value="1"/>
</dbReference>
<dbReference type="GO" id="GO:0016787">
    <property type="term" value="F:hydrolase activity"/>
    <property type="evidence" value="ECO:0007669"/>
    <property type="project" value="UniProtKB-KW"/>
</dbReference>
<dbReference type="InterPro" id="IPR023214">
    <property type="entry name" value="HAD_sf"/>
</dbReference>
<keyword evidence="1" id="KW-0378">Hydrolase</keyword>
<protein>
    <submittedName>
        <fullName evidence="1">HAD family hydrolase</fullName>
        <ecNumber evidence="1">3.1.3.-</ecNumber>
    </submittedName>
</protein>
<proteinExistence type="predicted"/>
<dbReference type="Pfam" id="PF00702">
    <property type="entry name" value="Hydrolase"/>
    <property type="match status" value="1"/>
</dbReference>
<dbReference type="Proteomes" id="UP001230908">
    <property type="component" value="Unassembled WGS sequence"/>
</dbReference>
<evidence type="ECO:0000313" key="2">
    <source>
        <dbReference type="Proteomes" id="UP001230908"/>
    </source>
</evidence>
<dbReference type="SFLD" id="SFLDS00003">
    <property type="entry name" value="Haloacid_Dehalogenase"/>
    <property type="match status" value="1"/>
</dbReference>
<dbReference type="InterPro" id="IPR006439">
    <property type="entry name" value="HAD-SF_hydro_IA"/>
</dbReference>
<dbReference type="EMBL" id="JAVHUY010000017">
    <property type="protein sequence ID" value="MDQ7906778.1"/>
    <property type="molecule type" value="Genomic_DNA"/>
</dbReference>
<gene>
    <name evidence="1" type="ORF">RB614_19870</name>
</gene>
<dbReference type="Gene3D" id="3.40.50.1000">
    <property type="entry name" value="HAD superfamily/HAD-like"/>
    <property type="match status" value="1"/>
</dbReference>
<dbReference type="PANTHER" id="PTHR46191:SF2">
    <property type="entry name" value="HALOACID DEHALOGENASE-LIKE HYDROLASE DOMAIN-CONTAINING PROTEIN 3"/>
    <property type="match status" value="1"/>
</dbReference>
<name>A0ABU0ZIB6_9ACTN</name>
<dbReference type="EC" id="3.1.3.-" evidence="1"/>
<dbReference type="PRINTS" id="PR00413">
    <property type="entry name" value="HADHALOGNASE"/>
</dbReference>